<dbReference type="GO" id="GO:0031564">
    <property type="term" value="P:transcription antitermination"/>
    <property type="evidence" value="ECO:0007669"/>
    <property type="project" value="UniProtKB-KW"/>
</dbReference>
<dbReference type="InterPro" id="IPR035926">
    <property type="entry name" value="NusB-like_sf"/>
</dbReference>
<evidence type="ECO:0000256" key="4">
    <source>
        <dbReference type="ARBA" id="ARBA00023015"/>
    </source>
</evidence>
<protein>
    <recommendedName>
        <fullName evidence="6">Transcription antitermination protein NusB</fullName>
    </recommendedName>
    <alternativeName>
        <fullName evidence="6">Antitermination factor NusB</fullName>
    </alternativeName>
</protein>
<dbReference type="OrthoDB" id="9811381at2"/>
<evidence type="ECO:0000256" key="6">
    <source>
        <dbReference type="HAMAP-Rule" id="MF_00073"/>
    </source>
</evidence>
<dbReference type="Gene3D" id="1.10.940.10">
    <property type="entry name" value="NusB-like"/>
    <property type="match status" value="1"/>
</dbReference>
<keyword evidence="5 6" id="KW-0804">Transcription</keyword>
<sequence>MSSRHRGRSLALMCLYQIDLVGTDPNRAMKFDWYDKKISKEEKDYAIFLVKGVVEKRESIDNLIKKYSENWELSRISVVNRCILRLSILSLQKEPFLAGPVVISEAVELTKEFETEESAHFINGLLDAFYKKEILASNGKLGEHGTDPQK</sequence>
<dbReference type="Pfam" id="PF01029">
    <property type="entry name" value="NusB"/>
    <property type="match status" value="1"/>
</dbReference>
<proteinExistence type="inferred from homology"/>
<dbReference type="InterPro" id="IPR006027">
    <property type="entry name" value="NusB_RsmB_TIM44"/>
</dbReference>
<dbReference type="EMBL" id="RQGD01000034">
    <property type="protein sequence ID" value="TGL58183.1"/>
    <property type="molecule type" value="Genomic_DNA"/>
</dbReference>
<evidence type="ECO:0000256" key="3">
    <source>
        <dbReference type="ARBA" id="ARBA00022884"/>
    </source>
</evidence>
<dbReference type="GO" id="GO:0005829">
    <property type="term" value="C:cytosol"/>
    <property type="evidence" value="ECO:0007669"/>
    <property type="project" value="TreeGrafter"/>
</dbReference>
<keyword evidence="3 6" id="KW-0694">RNA-binding</keyword>
<dbReference type="GO" id="GO:0003723">
    <property type="term" value="F:RNA binding"/>
    <property type="evidence" value="ECO:0007669"/>
    <property type="project" value="UniProtKB-UniRule"/>
</dbReference>
<comment type="function">
    <text evidence="6">Involved in transcription antitermination. Required for transcription of ribosomal RNA (rRNA) genes. Binds specifically to the boxA antiterminator sequence of the ribosomal RNA (rrn) operons.</text>
</comment>
<dbReference type="Proteomes" id="UP000297693">
    <property type="component" value="Unassembled WGS sequence"/>
</dbReference>
<gene>
    <name evidence="6 8" type="primary">nusB</name>
    <name evidence="8" type="ORF">EHQ58_12445</name>
</gene>
<feature type="domain" description="NusB/RsmB/TIM44" evidence="7">
    <location>
        <begin position="7"/>
        <end position="131"/>
    </location>
</feature>
<keyword evidence="4 6" id="KW-0805">Transcription regulation</keyword>
<accession>A0A4V3JR12</accession>
<dbReference type="RefSeq" id="WP_135624201.1">
    <property type="nucleotide sequence ID" value="NZ_RQGD01000034.1"/>
</dbReference>
<keyword evidence="9" id="KW-1185">Reference proteome</keyword>
<evidence type="ECO:0000313" key="8">
    <source>
        <dbReference type="EMBL" id="TGL58183.1"/>
    </source>
</evidence>
<reference evidence="8" key="1">
    <citation type="journal article" date="2019" name="PLoS Negl. Trop. Dis.">
        <title>Revisiting the worldwide diversity of Leptospira species in the environment.</title>
        <authorList>
            <person name="Vincent A.T."/>
            <person name="Schiettekatte O."/>
            <person name="Bourhy P."/>
            <person name="Veyrier F.J."/>
            <person name="Picardeau M."/>
        </authorList>
    </citation>
    <scope>NUCLEOTIDE SEQUENCE [LARGE SCALE GENOMIC DNA]</scope>
    <source>
        <strain evidence="8">201702476</strain>
    </source>
</reference>
<keyword evidence="2 6" id="KW-0889">Transcription antitermination</keyword>
<evidence type="ECO:0000256" key="2">
    <source>
        <dbReference type="ARBA" id="ARBA00022814"/>
    </source>
</evidence>
<dbReference type="SUPFAM" id="SSF48013">
    <property type="entry name" value="NusB-like"/>
    <property type="match status" value="1"/>
</dbReference>
<comment type="similarity">
    <text evidence="1 6">Belongs to the NusB family.</text>
</comment>
<dbReference type="PANTHER" id="PTHR11078:SF3">
    <property type="entry name" value="ANTITERMINATION NUSB DOMAIN-CONTAINING PROTEIN"/>
    <property type="match status" value="1"/>
</dbReference>
<evidence type="ECO:0000256" key="1">
    <source>
        <dbReference type="ARBA" id="ARBA00005952"/>
    </source>
</evidence>
<dbReference type="NCBIfam" id="TIGR01951">
    <property type="entry name" value="nusB"/>
    <property type="match status" value="1"/>
</dbReference>
<dbReference type="PANTHER" id="PTHR11078">
    <property type="entry name" value="N UTILIZATION SUBSTANCE PROTEIN B-RELATED"/>
    <property type="match status" value="1"/>
</dbReference>
<dbReference type="AlphaFoldDB" id="A0A4V3JR12"/>
<evidence type="ECO:0000259" key="7">
    <source>
        <dbReference type="Pfam" id="PF01029"/>
    </source>
</evidence>
<dbReference type="InterPro" id="IPR011605">
    <property type="entry name" value="NusB_fam"/>
</dbReference>
<evidence type="ECO:0000313" key="9">
    <source>
        <dbReference type="Proteomes" id="UP000297693"/>
    </source>
</evidence>
<evidence type="ECO:0000256" key="5">
    <source>
        <dbReference type="ARBA" id="ARBA00023163"/>
    </source>
</evidence>
<name>A0A4V3JR12_9LEPT</name>
<dbReference type="HAMAP" id="MF_00073">
    <property type="entry name" value="NusB"/>
    <property type="match status" value="1"/>
</dbReference>
<organism evidence="8 9">
    <name type="scientific">Leptospira ognonensis</name>
    <dbReference type="NCBI Taxonomy" id="2484945"/>
    <lineage>
        <taxon>Bacteria</taxon>
        <taxon>Pseudomonadati</taxon>
        <taxon>Spirochaetota</taxon>
        <taxon>Spirochaetia</taxon>
        <taxon>Leptospirales</taxon>
        <taxon>Leptospiraceae</taxon>
        <taxon>Leptospira</taxon>
    </lineage>
</organism>
<dbReference type="GO" id="GO:0006353">
    <property type="term" value="P:DNA-templated transcription termination"/>
    <property type="evidence" value="ECO:0007669"/>
    <property type="project" value="UniProtKB-UniRule"/>
</dbReference>
<comment type="caution">
    <text evidence="8">The sequence shown here is derived from an EMBL/GenBank/DDBJ whole genome shotgun (WGS) entry which is preliminary data.</text>
</comment>